<dbReference type="GeneID" id="107954962"/>
<sequence>MYEPTTLNPKDALQLFSLKAFHSDTVQKDDFIELSKHVVNYAGGLPLALEVFGSFLCEREKNIFLDIACFFNEEEKDFVIKVLDGCEFFPDIGIDVLVKKSLLKVYEHNKYLKMHDLLQEMGRTIVKQKCVDEPGKRCRLWEERDVHHVLTKNTATKMIEGIIIDNKRESIKMLNLSVDTFLKMKKLRLLKVLCLSNCNDLKYLSSELRLLDWTGYPLRYLPSSFQPDNLVALLLPYSHIQQLWKGNKPLFNLKIMNLRGSQNLIKTPDFTTASNLEVLILEGCTKLVDVHPSIGVLKSLKLLNLRDCKSLRTLPTKIGMESLETLILSGCSSLVRFPEIDGKMGRLKTLDLSGCYRVENLPENLQQAKFLEELDLSETAITEPPPFIFQFKNLKVLSFNGRKGPSYKLLPNFPSLFKVSQGRRANPMARMLPLLSGLSSLTKLKLRDCNLCEEDIPRDISGLSCLEKLDLSGNNFISIPASLTRLSKLANLKLSNCNLCNVGEADSHSDISCLSSLKSLNLSGNNFITIPLAFTQHSGLQSLVLSDCKMLKLLPALSSNKQVHIDGCSSLEVVASPSKVCNLVGCDITAINCFKLAEKTNALTLLKEHIKAVRYPRDCFDGGIVDIMMPGSEIPEWFSQQKSDFSIKIPVPKDSQWIGVACCCIFVNNDASRDEYICCDESIFQDCLDQLCDELELSFSAEFGPGDPFIKVKTCGVRIVYEKDLEEIKELQCHTTPSSPNFEHIQQHFALNHGSEGSSSQIKRKRNIYEETEEEEPQPKWMQNFFNFVMGQLRKKH</sequence>
<accession>A0ABM3B004</accession>
<keyword evidence="2" id="KW-0677">Repeat</keyword>
<dbReference type="PRINTS" id="PR00364">
    <property type="entry name" value="DISEASERSIST"/>
</dbReference>
<evidence type="ECO:0000256" key="3">
    <source>
        <dbReference type="SAM" id="MobiDB-lite"/>
    </source>
</evidence>
<dbReference type="InterPro" id="IPR058192">
    <property type="entry name" value="WHD_ROQ1-like"/>
</dbReference>
<dbReference type="PANTHER" id="PTHR11017">
    <property type="entry name" value="LEUCINE-RICH REPEAT-CONTAINING PROTEIN"/>
    <property type="match status" value="1"/>
</dbReference>
<evidence type="ECO:0000256" key="2">
    <source>
        <dbReference type="ARBA" id="ARBA00022737"/>
    </source>
</evidence>
<dbReference type="InterPro" id="IPR042197">
    <property type="entry name" value="Apaf_helical"/>
</dbReference>
<keyword evidence="1" id="KW-0433">Leucine-rich repeat</keyword>
<reference evidence="6" key="1">
    <citation type="journal article" date="2020" name="Nat. Genet.">
        <title>Genomic diversifications of five Gossypium allopolyploid species and their impact on cotton improvement.</title>
        <authorList>
            <person name="Chen Z.J."/>
            <person name="Sreedasyam A."/>
            <person name="Ando A."/>
            <person name="Song Q."/>
            <person name="De Santiago L.M."/>
            <person name="Hulse-Kemp A.M."/>
            <person name="Ding M."/>
            <person name="Ye W."/>
            <person name="Kirkbride R.C."/>
            <person name="Jenkins J."/>
            <person name="Plott C."/>
            <person name="Lovell J."/>
            <person name="Lin Y.M."/>
            <person name="Vaughn R."/>
            <person name="Liu B."/>
            <person name="Simpson S."/>
            <person name="Scheffler B.E."/>
            <person name="Wen L."/>
            <person name="Saski C.A."/>
            <person name="Grover C.E."/>
            <person name="Hu G."/>
            <person name="Conover J.L."/>
            <person name="Carlson J.W."/>
            <person name="Shu S."/>
            <person name="Boston L.B."/>
            <person name="Williams M."/>
            <person name="Peterson D.G."/>
            <person name="McGee K."/>
            <person name="Jones D.C."/>
            <person name="Wendel J.F."/>
            <person name="Stelly D.M."/>
            <person name="Grimwood J."/>
            <person name="Schmutz J."/>
        </authorList>
    </citation>
    <scope>NUCLEOTIDE SEQUENCE [LARGE SCALE GENOMIC DNA]</scope>
    <source>
        <strain evidence="6">cv. TM-1</strain>
    </source>
</reference>
<evidence type="ECO:0000259" key="4">
    <source>
        <dbReference type="Pfam" id="PF20160"/>
    </source>
</evidence>
<evidence type="ECO:0000256" key="1">
    <source>
        <dbReference type="ARBA" id="ARBA00022614"/>
    </source>
</evidence>
<evidence type="ECO:0000313" key="7">
    <source>
        <dbReference type="RefSeq" id="XP_040960377.1"/>
    </source>
</evidence>
<dbReference type="InterPro" id="IPR044974">
    <property type="entry name" value="Disease_R_plants"/>
</dbReference>
<dbReference type="InterPro" id="IPR045344">
    <property type="entry name" value="C-JID"/>
</dbReference>
<keyword evidence="6" id="KW-1185">Reference proteome</keyword>
<evidence type="ECO:0000259" key="5">
    <source>
        <dbReference type="Pfam" id="PF23282"/>
    </source>
</evidence>
<dbReference type="InterPro" id="IPR032675">
    <property type="entry name" value="LRR_dom_sf"/>
</dbReference>
<dbReference type="Proteomes" id="UP000818029">
    <property type="component" value="Chromosome D11"/>
</dbReference>
<evidence type="ECO:0000313" key="6">
    <source>
        <dbReference type="Proteomes" id="UP000818029"/>
    </source>
</evidence>
<dbReference type="InterPro" id="IPR027417">
    <property type="entry name" value="P-loop_NTPase"/>
</dbReference>
<dbReference type="InterPro" id="IPR001611">
    <property type="entry name" value="Leu-rich_rpt"/>
</dbReference>
<name>A0ABM3B004_GOSHI</name>
<dbReference type="SUPFAM" id="SSF52047">
    <property type="entry name" value="RNI-like"/>
    <property type="match status" value="1"/>
</dbReference>
<dbReference type="PANTHER" id="PTHR11017:SF559">
    <property type="entry name" value="DISEASE RESISTANCE PROTEIN CHL1"/>
    <property type="match status" value="1"/>
</dbReference>
<dbReference type="RefSeq" id="XP_040960377.1">
    <property type="nucleotide sequence ID" value="XM_041104443.1"/>
</dbReference>
<dbReference type="SUPFAM" id="SSF52058">
    <property type="entry name" value="L domain-like"/>
    <property type="match status" value="1"/>
</dbReference>
<dbReference type="Gene3D" id="3.80.10.10">
    <property type="entry name" value="Ribonuclease Inhibitor"/>
    <property type="match status" value="3"/>
</dbReference>
<dbReference type="Pfam" id="PF23282">
    <property type="entry name" value="WHD_ROQ1"/>
    <property type="match status" value="1"/>
</dbReference>
<dbReference type="SUPFAM" id="SSF46785">
    <property type="entry name" value="Winged helix' DNA-binding domain"/>
    <property type="match status" value="1"/>
</dbReference>
<protein>
    <submittedName>
        <fullName evidence="7">Disease resistance protein RUN1</fullName>
    </submittedName>
</protein>
<feature type="region of interest" description="Disordered" evidence="3">
    <location>
        <begin position="753"/>
        <end position="776"/>
    </location>
</feature>
<reference evidence="7" key="2">
    <citation type="submission" date="2025-08" db="UniProtKB">
        <authorList>
            <consortium name="RefSeq"/>
        </authorList>
    </citation>
    <scope>IDENTIFICATION</scope>
</reference>
<dbReference type="PROSITE" id="PS51450">
    <property type="entry name" value="LRR"/>
    <property type="match status" value="1"/>
</dbReference>
<dbReference type="SMART" id="SM00369">
    <property type="entry name" value="LRR_TYP"/>
    <property type="match status" value="3"/>
</dbReference>
<dbReference type="Pfam" id="PF00560">
    <property type="entry name" value="LRR_1"/>
    <property type="match status" value="3"/>
</dbReference>
<proteinExistence type="predicted"/>
<gene>
    <name evidence="7" type="primary">LOC107954962</name>
</gene>
<dbReference type="SUPFAM" id="SSF52540">
    <property type="entry name" value="P-loop containing nucleoside triphosphate hydrolases"/>
    <property type="match status" value="1"/>
</dbReference>
<dbReference type="Pfam" id="PF20160">
    <property type="entry name" value="C-JID"/>
    <property type="match status" value="1"/>
</dbReference>
<dbReference type="InterPro" id="IPR003591">
    <property type="entry name" value="Leu-rich_rpt_typical-subtyp"/>
</dbReference>
<feature type="domain" description="Disease resistance protein Roq1-like winged-helix" evidence="5">
    <location>
        <begin position="58"/>
        <end position="128"/>
    </location>
</feature>
<dbReference type="InterPro" id="IPR036390">
    <property type="entry name" value="WH_DNA-bd_sf"/>
</dbReference>
<dbReference type="Gene3D" id="1.10.8.430">
    <property type="entry name" value="Helical domain of apoptotic protease-activating factors"/>
    <property type="match status" value="1"/>
</dbReference>
<organism evidence="6 7">
    <name type="scientific">Gossypium hirsutum</name>
    <name type="common">Upland cotton</name>
    <name type="synonym">Gossypium mexicanum</name>
    <dbReference type="NCBI Taxonomy" id="3635"/>
    <lineage>
        <taxon>Eukaryota</taxon>
        <taxon>Viridiplantae</taxon>
        <taxon>Streptophyta</taxon>
        <taxon>Embryophyta</taxon>
        <taxon>Tracheophyta</taxon>
        <taxon>Spermatophyta</taxon>
        <taxon>Magnoliopsida</taxon>
        <taxon>eudicotyledons</taxon>
        <taxon>Gunneridae</taxon>
        <taxon>Pentapetalae</taxon>
        <taxon>rosids</taxon>
        <taxon>malvids</taxon>
        <taxon>Malvales</taxon>
        <taxon>Malvaceae</taxon>
        <taxon>Malvoideae</taxon>
        <taxon>Gossypium</taxon>
    </lineage>
</organism>
<feature type="domain" description="C-JID" evidence="4">
    <location>
        <begin position="629"/>
        <end position="726"/>
    </location>
</feature>